<dbReference type="InterPro" id="IPR002320">
    <property type="entry name" value="Thr-tRNA-ligase_IIa"/>
</dbReference>
<evidence type="ECO:0000256" key="11">
    <source>
        <dbReference type="ARBA" id="ARBA00023146"/>
    </source>
</evidence>
<dbReference type="HAMAP" id="MF_00184">
    <property type="entry name" value="Thr_tRNA_synth"/>
    <property type="match status" value="1"/>
</dbReference>
<dbReference type="CDD" id="cd01667">
    <property type="entry name" value="TGS_ThrRS"/>
    <property type="match status" value="1"/>
</dbReference>
<dbReference type="EC" id="6.1.1.3" evidence="13"/>
<comment type="subcellular location">
    <subcellularLocation>
        <location evidence="13">Cytoplasm</location>
    </subcellularLocation>
</comment>
<dbReference type="InterPro" id="IPR012676">
    <property type="entry name" value="TGS-like"/>
</dbReference>
<evidence type="ECO:0000256" key="1">
    <source>
        <dbReference type="ARBA" id="ARBA00008226"/>
    </source>
</evidence>
<dbReference type="Gene3D" id="3.30.930.10">
    <property type="entry name" value="Bira Bifunctional Protein, Domain 2"/>
    <property type="match status" value="1"/>
</dbReference>
<comment type="catalytic activity">
    <reaction evidence="12 13">
        <text>tRNA(Thr) + L-threonine + ATP = L-threonyl-tRNA(Thr) + AMP + diphosphate + H(+)</text>
        <dbReference type="Rhea" id="RHEA:24624"/>
        <dbReference type="Rhea" id="RHEA-COMP:9670"/>
        <dbReference type="Rhea" id="RHEA-COMP:9704"/>
        <dbReference type="ChEBI" id="CHEBI:15378"/>
        <dbReference type="ChEBI" id="CHEBI:30616"/>
        <dbReference type="ChEBI" id="CHEBI:33019"/>
        <dbReference type="ChEBI" id="CHEBI:57926"/>
        <dbReference type="ChEBI" id="CHEBI:78442"/>
        <dbReference type="ChEBI" id="CHEBI:78534"/>
        <dbReference type="ChEBI" id="CHEBI:456215"/>
        <dbReference type="EC" id="6.1.1.3"/>
    </reaction>
</comment>
<evidence type="ECO:0000259" key="15">
    <source>
        <dbReference type="PROSITE" id="PS51880"/>
    </source>
</evidence>
<evidence type="ECO:0000256" key="2">
    <source>
        <dbReference type="ARBA" id="ARBA00022490"/>
    </source>
</evidence>
<comment type="cofactor">
    <cofactor evidence="13">
        <name>Zn(2+)</name>
        <dbReference type="ChEBI" id="CHEBI:29105"/>
    </cofactor>
    <text evidence="13">Binds 1 zinc ion per subunit.</text>
</comment>
<evidence type="ECO:0000256" key="7">
    <source>
        <dbReference type="ARBA" id="ARBA00022833"/>
    </source>
</evidence>
<evidence type="ECO:0000256" key="13">
    <source>
        <dbReference type="HAMAP-Rule" id="MF_00184"/>
    </source>
</evidence>
<dbReference type="CDD" id="cd00860">
    <property type="entry name" value="ThrRS_anticodon"/>
    <property type="match status" value="1"/>
</dbReference>
<keyword evidence="10 13" id="KW-0648">Protein biosynthesis</keyword>
<keyword evidence="4 13" id="KW-0436">Ligase</keyword>
<comment type="caution">
    <text evidence="13">Lacks conserved residue(s) required for the propagation of feature annotation.</text>
</comment>
<dbReference type="SUPFAM" id="SSF52954">
    <property type="entry name" value="Class II aaRS ABD-related"/>
    <property type="match status" value="1"/>
</dbReference>
<keyword evidence="9 13" id="KW-0694">RNA-binding</keyword>
<dbReference type="Pfam" id="PF02824">
    <property type="entry name" value="TGS"/>
    <property type="match status" value="1"/>
</dbReference>
<feature type="binding site" evidence="13">
    <location>
        <position position="518"/>
    </location>
    <ligand>
        <name>Zn(2+)</name>
        <dbReference type="ChEBI" id="CHEBI:29105"/>
        <note>catalytic</note>
    </ligand>
</feature>
<comment type="caution">
    <text evidence="16">The sequence shown here is derived from an EMBL/GenBank/DDBJ whole genome shotgun (WGS) entry which is preliminary data.</text>
</comment>
<dbReference type="Gene3D" id="3.10.20.30">
    <property type="match status" value="1"/>
</dbReference>
<organism evidence="16 17">
    <name type="scientific">Mesonia sediminis</name>
    <dbReference type="NCBI Taxonomy" id="1703946"/>
    <lineage>
        <taxon>Bacteria</taxon>
        <taxon>Pseudomonadati</taxon>
        <taxon>Bacteroidota</taxon>
        <taxon>Flavobacteriia</taxon>
        <taxon>Flavobacteriales</taxon>
        <taxon>Flavobacteriaceae</taxon>
        <taxon>Mesonia</taxon>
    </lineage>
</organism>
<dbReference type="Gene3D" id="3.30.54.20">
    <property type="match status" value="1"/>
</dbReference>
<feature type="domain" description="TGS" evidence="15">
    <location>
        <begin position="1"/>
        <end position="61"/>
    </location>
</feature>
<protein>
    <recommendedName>
        <fullName evidence="13">Threonine--tRNA ligase</fullName>
        <ecNumber evidence="13">6.1.1.3</ecNumber>
    </recommendedName>
    <alternativeName>
        <fullName evidence="13">Threonyl-tRNA synthetase</fullName>
        <shortName evidence="13">ThrRS</shortName>
    </alternativeName>
</protein>
<dbReference type="PROSITE" id="PS51880">
    <property type="entry name" value="TGS"/>
    <property type="match status" value="1"/>
</dbReference>
<keyword evidence="6 13" id="KW-0547">Nucleotide-binding</keyword>
<dbReference type="Gene3D" id="3.30.980.10">
    <property type="entry name" value="Threonyl-trna Synthetase, Chain A, domain 2"/>
    <property type="match status" value="1"/>
</dbReference>
<evidence type="ECO:0000256" key="8">
    <source>
        <dbReference type="ARBA" id="ARBA00022840"/>
    </source>
</evidence>
<evidence type="ECO:0000256" key="3">
    <source>
        <dbReference type="ARBA" id="ARBA00022555"/>
    </source>
</evidence>
<dbReference type="Pfam" id="PF07973">
    <property type="entry name" value="tRNA_SAD"/>
    <property type="match status" value="1"/>
</dbReference>
<evidence type="ECO:0000256" key="4">
    <source>
        <dbReference type="ARBA" id="ARBA00022598"/>
    </source>
</evidence>
<dbReference type="InterPro" id="IPR004095">
    <property type="entry name" value="TGS"/>
</dbReference>
<dbReference type="Pfam" id="PF00587">
    <property type="entry name" value="tRNA-synt_2b"/>
    <property type="match status" value="1"/>
</dbReference>
<keyword evidence="17" id="KW-1185">Reference proteome</keyword>
<gene>
    <name evidence="13 16" type="primary">thrS</name>
    <name evidence="16" type="ORF">ACFSQ0_06315</name>
</gene>
<comment type="subunit">
    <text evidence="13">Homodimer.</text>
</comment>
<dbReference type="Gene3D" id="3.40.50.800">
    <property type="entry name" value="Anticodon-binding domain"/>
    <property type="match status" value="1"/>
</dbReference>
<sequence>MIKITLPDGSVKEVQQGTTVLEVAKSISEGLARNVLSAQFNGQTVETSTPLNQDGSLVLFTWKDKEGKKAFWHSSSHVMAQALQELFPGVKLTIGPAIENGFYYDVDFGEHKISDADFPKIEKRMLEIARGKHDFSLREVSKQNALDFYKKEQNPFKVELIENLEDGDITFCDHDNFTDLCRGGHIPNTGNIKAVKIMNVAGAYWRGDENKPQLTRVYGISFPKQKDLKEYLALLEEAKKRDHRKLGKELQLFTFSQKVGQGLPLWLPKGAALRQRLEDFLKRAQHKAGYESVVTPHIGQKELYETSGHYAKYGEDSFQPILTPHENEEFLLKPMNCPHHCEIYNASAWSYRDLPKRFAEFGTVYRYEQSGELHGLTRVRGFTQDDAHIFCTPDQLDQEFKNVIDLVLYVFGSLGFEDFTAQVSLRDPENKEKYIGSDENWEKAEQAIINAAKEKGLNYVIETGEAAFYGPKLDFMVKDALGRSWQLGTIQVDYNLPERFDLTYKGSDNEEHRPVMIHRAPFGSMERFVAILLEHTAGNFPLWLMPQQAIILSLSEKYEKYTKKVLNLLENHEIRSALDNRSETMGKKIREAEMNKIPYMLIIGEQEELNGTVSVRKHGGDDLGEMTIEDFAQLISKEINASLKTFEV</sequence>
<dbReference type="PANTHER" id="PTHR11451:SF44">
    <property type="entry name" value="THREONINE--TRNA LIGASE, CHLOROPLASTIC_MITOCHONDRIAL 2"/>
    <property type="match status" value="1"/>
</dbReference>
<dbReference type="PANTHER" id="PTHR11451">
    <property type="entry name" value="THREONINE-TRNA LIGASE"/>
    <property type="match status" value="1"/>
</dbReference>
<dbReference type="Pfam" id="PF03129">
    <property type="entry name" value="HGTP_anticodon"/>
    <property type="match status" value="1"/>
</dbReference>
<evidence type="ECO:0000313" key="16">
    <source>
        <dbReference type="EMBL" id="MFD2697600.1"/>
    </source>
</evidence>
<dbReference type="SUPFAM" id="SSF55681">
    <property type="entry name" value="Class II aaRS and biotin synthetases"/>
    <property type="match status" value="1"/>
</dbReference>
<feature type="domain" description="Aminoacyl-transfer RNA synthetases class-II family profile" evidence="14">
    <location>
        <begin position="242"/>
        <end position="541"/>
    </location>
</feature>
<evidence type="ECO:0000259" key="14">
    <source>
        <dbReference type="PROSITE" id="PS50862"/>
    </source>
</evidence>
<name>A0ABW5SCN8_9FLAO</name>
<accession>A0ABW5SCN8</accession>
<dbReference type="InterPro" id="IPR018163">
    <property type="entry name" value="Thr/Ala-tRNA-synth_IIc_edit"/>
</dbReference>
<dbReference type="PROSITE" id="PS50862">
    <property type="entry name" value="AA_TRNA_LIGASE_II"/>
    <property type="match status" value="1"/>
</dbReference>
<dbReference type="EMBL" id="JBHULZ010000026">
    <property type="protein sequence ID" value="MFD2697600.1"/>
    <property type="molecule type" value="Genomic_DNA"/>
</dbReference>
<evidence type="ECO:0000313" key="17">
    <source>
        <dbReference type="Proteomes" id="UP001597357"/>
    </source>
</evidence>
<dbReference type="InterPro" id="IPR004154">
    <property type="entry name" value="Anticodon-bd"/>
</dbReference>
<evidence type="ECO:0000256" key="12">
    <source>
        <dbReference type="ARBA" id="ARBA00049515"/>
    </source>
</evidence>
<keyword evidence="7 13" id="KW-0862">Zinc</keyword>
<dbReference type="InterPro" id="IPR002314">
    <property type="entry name" value="aa-tRNA-synt_IIb"/>
</dbReference>
<dbReference type="SUPFAM" id="SSF81271">
    <property type="entry name" value="TGS-like"/>
    <property type="match status" value="1"/>
</dbReference>
<dbReference type="InterPro" id="IPR012675">
    <property type="entry name" value="Beta-grasp_dom_sf"/>
</dbReference>
<dbReference type="RefSeq" id="WP_379045762.1">
    <property type="nucleotide sequence ID" value="NZ_JBHULZ010000026.1"/>
</dbReference>
<keyword evidence="3 13" id="KW-0820">tRNA-binding</keyword>
<evidence type="ECO:0000256" key="6">
    <source>
        <dbReference type="ARBA" id="ARBA00022741"/>
    </source>
</evidence>
<proteinExistence type="inferred from homology"/>
<evidence type="ECO:0000256" key="9">
    <source>
        <dbReference type="ARBA" id="ARBA00022884"/>
    </source>
</evidence>
<comment type="similarity">
    <text evidence="1 13">Belongs to the class-II aminoacyl-tRNA synthetase family.</text>
</comment>
<dbReference type="InterPro" id="IPR036621">
    <property type="entry name" value="Anticodon-bd_dom_sf"/>
</dbReference>
<dbReference type="NCBIfam" id="TIGR00418">
    <property type="entry name" value="thrS"/>
    <property type="match status" value="1"/>
</dbReference>
<keyword evidence="8 13" id="KW-0067">ATP-binding</keyword>
<feature type="binding site" evidence="13">
    <location>
        <position position="337"/>
    </location>
    <ligand>
        <name>Zn(2+)</name>
        <dbReference type="ChEBI" id="CHEBI:29105"/>
        <note>catalytic</note>
    </ligand>
</feature>
<dbReference type="InterPro" id="IPR006195">
    <property type="entry name" value="aa-tRNA-synth_II"/>
</dbReference>
<dbReference type="SUPFAM" id="SSF55186">
    <property type="entry name" value="ThrRS/AlaRS common domain"/>
    <property type="match status" value="1"/>
</dbReference>
<dbReference type="InterPro" id="IPR012947">
    <property type="entry name" value="tRNA_SAD"/>
</dbReference>
<dbReference type="CDD" id="cd00771">
    <property type="entry name" value="ThrRS_core"/>
    <property type="match status" value="1"/>
</dbReference>
<dbReference type="PRINTS" id="PR01047">
    <property type="entry name" value="TRNASYNTHTHR"/>
</dbReference>
<dbReference type="GO" id="GO:0004829">
    <property type="term" value="F:threonine-tRNA ligase activity"/>
    <property type="evidence" value="ECO:0007669"/>
    <property type="project" value="UniProtKB-EC"/>
</dbReference>
<keyword evidence="5 13" id="KW-0479">Metal-binding</keyword>
<dbReference type="InterPro" id="IPR045864">
    <property type="entry name" value="aa-tRNA-synth_II/BPL/LPL"/>
</dbReference>
<dbReference type="InterPro" id="IPR033728">
    <property type="entry name" value="ThrRS_core"/>
</dbReference>
<dbReference type="Proteomes" id="UP001597357">
    <property type="component" value="Unassembled WGS sequence"/>
</dbReference>
<dbReference type="SMART" id="SM00863">
    <property type="entry name" value="tRNA_SAD"/>
    <property type="match status" value="1"/>
</dbReference>
<keyword evidence="11 13" id="KW-0030">Aminoacyl-tRNA synthetase</keyword>
<dbReference type="InterPro" id="IPR047246">
    <property type="entry name" value="ThrRS_anticodon"/>
</dbReference>
<reference evidence="17" key="1">
    <citation type="journal article" date="2019" name="Int. J. Syst. Evol. Microbiol.">
        <title>The Global Catalogue of Microorganisms (GCM) 10K type strain sequencing project: providing services to taxonomists for standard genome sequencing and annotation.</title>
        <authorList>
            <consortium name="The Broad Institute Genomics Platform"/>
            <consortium name="The Broad Institute Genome Sequencing Center for Infectious Disease"/>
            <person name="Wu L."/>
            <person name="Ma J."/>
        </authorList>
    </citation>
    <scope>NUCLEOTIDE SEQUENCE [LARGE SCALE GENOMIC DNA]</scope>
    <source>
        <strain evidence="17">KCTC 42255</strain>
    </source>
</reference>
<evidence type="ECO:0000256" key="10">
    <source>
        <dbReference type="ARBA" id="ARBA00022917"/>
    </source>
</evidence>
<evidence type="ECO:0000256" key="5">
    <source>
        <dbReference type="ARBA" id="ARBA00022723"/>
    </source>
</evidence>
<feature type="binding site" evidence="13">
    <location>
        <position position="388"/>
    </location>
    <ligand>
        <name>Zn(2+)</name>
        <dbReference type="ChEBI" id="CHEBI:29105"/>
        <note>catalytic</note>
    </ligand>
</feature>
<keyword evidence="2 13" id="KW-0963">Cytoplasm</keyword>